<comment type="caution">
    <text evidence="3">The sequence shown here is derived from an EMBL/GenBank/DDBJ whole genome shotgun (WGS) entry which is preliminary data.</text>
</comment>
<feature type="compositionally biased region" description="Pro residues" evidence="1">
    <location>
        <begin position="84"/>
        <end position="93"/>
    </location>
</feature>
<keyword evidence="4" id="KW-1185">Reference proteome</keyword>
<feature type="compositionally biased region" description="Polar residues" evidence="1">
    <location>
        <begin position="23"/>
        <end position="38"/>
    </location>
</feature>
<dbReference type="PANTHER" id="PTHR13593:SF140">
    <property type="entry name" value="PLC-LIKE PHOSPHODIESTERASE"/>
    <property type="match status" value="1"/>
</dbReference>
<dbReference type="GO" id="GO:0008081">
    <property type="term" value="F:phosphoric diester hydrolase activity"/>
    <property type="evidence" value="ECO:0007669"/>
    <property type="project" value="InterPro"/>
</dbReference>
<dbReference type="InterPro" id="IPR017946">
    <property type="entry name" value="PLC-like_Pdiesterase_TIM-brl"/>
</dbReference>
<sequence length="539" mass="58032">MRFSLKKSGGDAPPEPVAEPKNDTPSSRSMFSFRSNPTDEGIEAEAMPLPPPTPPPAVAAAPETKKSRFSFGRGSKTSQESAPQPQPLPPAPLPAAAAAATPEKKSRFGFGRGSQAQSQAAAMTPETAAPTPSPPPVAATKRSMMSMGSDKGQKAKSTKKQQDQVSRQLNYDEAPKPKKRCCCSLKFLLASLCTLVLAAVGIVVWRYGPWSKDKSVVESLAVTTCDGCCNGSVANCALPVNEVLTGMVHRAHSSSSNGFVGASNARSLEDALVAGYRGLHLSTCTCESLFDLADNQLLERDPEWGLEGSNLGFCHQACGLGVRDPKDVLTNLKTFIETNAREVLILKVDMTGDSGTDFRTALRASGMLDHVYQPDGEYFIRTWPTLQALIDAGTRVLIFGSGDTMESCPARECEDKILYGGDHFIETSAEDGIETCDLNVSGEVMVAYMQMNHYDRSRFGGVMSDAADTNSPSTLEARFADCEGKRYPSILSVERWDEGGVLAFVSAENSKKNLIDREYSITSEERQDVEALLRGSGRR</sequence>
<dbReference type="SUPFAM" id="SSF51695">
    <property type="entry name" value="PLC-like phosphodiesterases"/>
    <property type="match status" value="1"/>
</dbReference>
<dbReference type="OrthoDB" id="191594at2759"/>
<dbReference type="InterPro" id="IPR051057">
    <property type="entry name" value="PI-PLC_domain"/>
</dbReference>
<organism evidence="3 4">
    <name type="scientific">Thalassiosira oceanica</name>
    <name type="common">Marine diatom</name>
    <dbReference type="NCBI Taxonomy" id="159749"/>
    <lineage>
        <taxon>Eukaryota</taxon>
        <taxon>Sar</taxon>
        <taxon>Stramenopiles</taxon>
        <taxon>Ochrophyta</taxon>
        <taxon>Bacillariophyta</taxon>
        <taxon>Coscinodiscophyceae</taxon>
        <taxon>Thalassiosirophycidae</taxon>
        <taxon>Thalassiosirales</taxon>
        <taxon>Thalassiosiraceae</taxon>
        <taxon>Thalassiosira</taxon>
    </lineage>
</organism>
<evidence type="ECO:0000313" key="3">
    <source>
        <dbReference type="EMBL" id="EJK77847.1"/>
    </source>
</evidence>
<dbReference type="EMBL" id="AGNL01000328">
    <property type="protein sequence ID" value="EJK77847.1"/>
    <property type="molecule type" value="Genomic_DNA"/>
</dbReference>
<keyword evidence="2" id="KW-1133">Transmembrane helix</keyword>
<feature type="transmembrane region" description="Helical" evidence="2">
    <location>
        <begin position="187"/>
        <end position="208"/>
    </location>
</feature>
<dbReference type="AlphaFoldDB" id="K0TRI3"/>
<protein>
    <submittedName>
        <fullName evidence="3">Uncharacterized protein</fullName>
    </submittedName>
</protein>
<proteinExistence type="predicted"/>
<gene>
    <name evidence="3" type="ORF">THAOC_00291</name>
</gene>
<name>K0TRI3_THAOC</name>
<feature type="compositionally biased region" description="Pro residues" evidence="1">
    <location>
        <begin position="48"/>
        <end position="57"/>
    </location>
</feature>
<dbReference type="PANTHER" id="PTHR13593">
    <property type="match status" value="1"/>
</dbReference>
<reference evidence="3 4" key="1">
    <citation type="journal article" date="2012" name="Genome Biol.">
        <title>Genome and low-iron response of an oceanic diatom adapted to chronic iron limitation.</title>
        <authorList>
            <person name="Lommer M."/>
            <person name="Specht M."/>
            <person name="Roy A.S."/>
            <person name="Kraemer L."/>
            <person name="Andreson R."/>
            <person name="Gutowska M.A."/>
            <person name="Wolf J."/>
            <person name="Bergner S.V."/>
            <person name="Schilhabel M.B."/>
            <person name="Klostermeier U.C."/>
            <person name="Beiko R.G."/>
            <person name="Rosenstiel P."/>
            <person name="Hippler M."/>
            <person name="Laroche J."/>
        </authorList>
    </citation>
    <scope>NUCLEOTIDE SEQUENCE [LARGE SCALE GENOMIC DNA]</scope>
    <source>
        <strain evidence="3 4">CCMP1005</strain>
    </source>
</reference>
<keyword evidence="2" id="KW-0472">Membrane</keyword>
<dbReference type="GO" id="GO:0006629">
    <property type="term" value="P:lipid metabolic process"/>
    <property type="evidence" value="ECO:0007669"/>
    <property type="project" value="InterPro"/>
</dbReference>
<keyword evidence="2" id="KW-0812">Transmembrane</keyword>
<dbReference type="Proteomes" id="UP000266841">
    <property type="component" value="Unassembled WGS sequence"/>
</dbReference>
<dbReference type="Gene3D" id="3.20.20.190">
    <property type="entry name" value="Phosphatidylinositol (PI) phosphodiesterase"/>
    <property type="match status" value="1"/>
</dbReference>
<feature type="compositionally biased region" description="Low complexity" evidence="1">
    <location>
        <begin position="114"/>
        <end position="130"/>
    </location>
</feature>
<evidence type="ECO:0000256" key="2">
    <source>
        <dbReference type="SAM" id="Phobius"/>
    </source>
</evidence>
<dbReference type="eggNOG" id="ENOG502T6EV">
    <property type="taxonomic scope" value="Eukaryota"/>
</dbReference>
<evidence type="ECO:0000256" key="1">
    <source>
        <dbReference type="SAM" id="MobiDB-lite"/>
    </source>
</evidence>
<evidence type="ECO:0000313" key="4">
    <source>
        <dbReference type="Proteomes" id="UP000266841"/>
    </source>
</evidence>
<dbReference type="Pfam" id="PF26146">
    <property type="entry name" value="PI-PLC_X"/>
    <property type="match status" value="1"/>
</dbReference>
<feature type="region of interest" description="Disordered" evidence="1">
    <location>
        <begin position="1"/>
        <end position="171"/>
    </location>
</feature>
<accession>K0TRI3</accession>